<name>A0A9D1D263_9FIRM</name>
<evidence type="ECO:0000313" key="2">
    <source>
        <dbReference type="EMBL" id="HIQ97353.1"/>
    </source>
</evidence>
<feature type="compositionally biased region" description="Acidic residues" evidence="1">
    <location>
        <begin position="54"/>
        <end position="71"/>
    </location>
</feature>
<feature type="compositionally biased region" description="Acidic residues" evidence="1">
    <location>
        <begin position="90"/>
        <end position="100"/>
    </location>
</feature>
<evidence type="ECO:0000256" key="1">
    <source>
        <dbReference type="SAM" id="MobiDB-lite"/>
    </source>
</evidence>
<reference evidence="2" key="1">
    <citation type="submission" date="2020-10" db="EMBL/GenBank/DDBJ databases">
        <authorList>
            <person name="Gilroy R."/>
        </authorList>
    </citation>
    <scope>NUCLEOTIDE SEQUENCE</scope>
    <source>
        <strain evidence="2">ChiSjej3B21-11622</strain>
    </source>
</reference>
<sequence>MVKKMGLLIVVLLAVFVVWKTVSAGESETEETESEGRMAVIHVVSIVGNELTYYEEETEAESEEDTGETESEGAREAGSESAESSTGEAENSEEGTEEAESGSTEETTGETGTETTGGNAAISESERMERPSGGMENGGFVPGEGEMEDSGFASGQEPPEVPDFGQTVEETGGDSAQTAEETEASIAGEESTAGQTEAEDSDSASQNQQGGTRGQFMGMGAETKTVYLPVAVTVHTDTGEERTFSILEAGDELEVRLEENAEGEEVITEIWMLGGDGE</sequence>
<evidence type="ECO:0000313" key="3">
    <source>
        <dbReference type="Proteomes" id="UP000886886"/>
    </source>
</evidence>
<reference evidence="2" key="2">
    <citation type="journal article" date="2021" name="PeerJ">
        <title>Extensive microbial diversity within the chicken gut microbiome revealed by metagenomics and culture.</title>
        <authorList>
            <person name="Gilroy R."/>
            <person name="Ravi A."/>
            <person name="Getino M."/>
            <person name="Pursley I."/>
            <person name="Horton D.L."/>
            <person name="Alikhan N.F."/>
            <person name="Baker D."/>
            <person name="Gharbi K."/>
            <person name="Hall N."/>
            <person name="Watson M."/>
            <person name="Adriaenssens E.M."/>
            <person name="Foster-Nyarko E."/>
            <person name="Jarju S."/>
            <person name="Secka A."/>
            <person name="Antonio M."/>
            <person name="Oren A."/>
            <person name="Chaudhuri R.R."/>
            <person name="La Ragione R."/>
            <person name="Hildebrand F."/>
            <person name="Pallen M.J."/>
        </authorList>
    </citation>
    <scope>NUCLEOTIDE SEQUENCE</scope>
    <source>
        <strain evidence="2">ChiSjej3B21-11622</strain>
    </source>
</reference>
<accession>A0A9D1D263</accession>
<feature type="compositionally biased region" description="Low complexity" evidence="1">
    <location>
        <begin position="79"/>
        <end position="89"/>
    </location>
</feature>
<proteinExistence type="predicted"/>
<feature type="compositionally biased region" description="Low complexity" evidence="1">
    <location>
        <begin position="101"/>
        <end position="121"/>
    </location>
</feature>
<dbReference type="AlphaFoldDB" id="A0A9D1D263"/>
<comment type="caution">
    <text evidence="2">The sequence shown here is derived from an EMBL/GenBank/DDBJ whole genome shotgun (WGS) entry which is preliminary data.</text>
</comment>
<feature type="region of interest" description="Disordered" evidence="1">
    <location>
        <begin position="54"/>
        <end position="218"/>
    </location>
</feature>
<dbReference type="Proteomes" id="UP000886886">
    <property type="component" value="Unassembled WGS sequence"/>
</dbReference>
<dbReference type="EMBL" id="DVFT01000182">
    <property type="protein sequence ID" value="HIQ97353.1"/>
    <property type="molecule type" value="Genomic_DNA"/>
</dbReference>
<organism evidence="2 3">
    <name type="scientific">Candidatus Limivivens merdigallinarum</name>
    <dbReference type="NCBI Taxonomy" id="2840859"/>
    <lineage>
        <taxon>Bacteria</taxon>
        <taxon>Bacillati</taxon>
        <taxon>Bacillota</taxon>
        <taxon>Clostridia</taxon>
        <taxon>Lachnospirales</taxon>
        <taxon>Lachnospiraceae</taxon>
        <taxon>Lachnospiraceae incertae sedis</taxon>
        <taxon>Candidatus Limivivens</taxon>
    </lineage>
</organism>
<protein>
    <submittedName>
        <fullName evidence="2">Uncharacterized protein</fullName>
    </submittedName>
</protein>
<gene>
    <name evidence="2" type="ORF">IAB26_12425</name>
</gene>